<dbReference type="InterPro" id="IPR053714">
    <property type="entry name" value="Iso_Racemase_Enz_sf"/>
</dbReference>
<sequence length="238" mass="26696">NPNPNPRIGLIALASDFTIEKDFINVIKDRDIDFFVNRIECYNPLTSENLIKMSQKVTEVTKDILPNQKIDCVAYACTSGTIAAGYNSIEQKIKVAKPEAKVTTPSTAAIKALKKLKIQKLSIFTPYSKKLNEEVVEYFKKENFNVTSNSYFDIESDIDIGKVDQNYLYEVLSKIDLKDADALFVSCTALPVLSIIDKLEKKLNKPVLSSNQALIWDTLENIGKNNSIQGFGKLFLTN</sequence>
<reference evidence="1" key="1">
    <citation type="submission" date="2018-05" db="EMBL/GenBank/DDBJ databases">
        <authorList>
            <person name="Lanie J.A."/>
            <person name="Ng W.-L."/>
            <person name="Kazmierczak K.M."/>
            <person name="Andrzejewski T.M."/>
            <person name="Davidsen T.M."/>
            <person name="Wayne K.J."/>
            <person name="Tettelin H."/>
            <person name="Glass J.I."/>
            <person name="Rusch D."/>
            <person name="Podicherti R."/>
            <person name="Tsui H.-C.T."/>
            <person name="Winkler M.E."/>
        </authorList>
    </citation>
    <scope>NUCLEOTIDE SEQUENCE</scope>
</reference>
<dbReference type="Pfam" id="PF17645">
    <property type="entry name" value="Amdase"/>
    <property type="match status" value="1"/>
</dbReference>
<protein>
    <recommendedName>
        <fullName evidence="2">Racemase</fullName>
    </recommendedName>
</protein>
<evidence type="ECO:0000313" key="1">
    <source>
        <dbReference type="EMBL" id="SVD84038.1"/>
    </source>
</evidence>
<proteinExistence type="predicted"/>
<dbReference type="PANTHER" id="PTHR40267:SF1">
    <property type="entry name" value="BLR3294 PROTEIN"/>
    <property type="match status" value="1"/>
</dbReference>
<dbReference type="AlphaFoldDB" id="A0A382YNE4"/>
<feature type="non-terminal residue" evidence="1">
    <location>
        <position position="1"/>
    </location>
</feature>
<evidence type="ECO:0008006" key="2">
    <source>
        <dbReference type="Google" id="ProtNLM"/>
    </source>
</evidence>
<dbReference type="PIRSF" id="PIRSF015736">
    <property type="entry name" value="MI"/>
    <property type="match status" value="1"/>
</dbReference>
<accession>A0A382YNE4</accession>
<dbReference type="PANTHER" id="PTHR40267">
    <property type="entry name" value="BLR3294 PROTEIN"/>
    <property type="match status" value="1"/>
</dbReference>
<gene>
    <name evidence="1" type="ORF">METZ01_LOCUS436892</name>
</gene>
<dbReference type="EMBL" id="UINC01176759">
    <property type="protein sequence ID" value="SVD84038.1"/>
    <property type="molecule type" value="Genomic_DNA"/>
</dbReference>
<name>A0A382YNE4_9ZZZZ</name>
<dbReference type="Gene3D" id="3.40.50.12500">
    <property type="match status" value="1"/>
</dbReference>
<organism evidence="1">
    <name type="scientific">marine metagenome</name>
    <dbReference type="NCBI Taxonomy" id="408172"/>
    <lineage>
        <taxon>unclassified sequences</taxon>
        <taxon>metagenomes</taxon>
        <taxon>ecological metagenomes</taxon>
    </lineage>
</organism>
<dbReference type="InterPro" id="IPR026286">
    <property type="entry name" value="MaiA/AMDase"/>
</dbReference>